<reference evidence="3" key="2">
    <citation type="submission" date="2015-01" db="EMBL/GenBank/DDBJ databases">
        <title>Evolutionary Origins and Diversification of the Mycorrhizal Mutualists.</title>
        <authorList>
            <consortium name="DOE Joint Genome Institute"/>
            <consortium name="Mycorrhizal Genomics Consortium"/>
            <person name="Kohler A."/>
            <person name="Kuo A."/>
            <person name="Nagy L.G."/>
            <person name="Floudas D."/>
            <person name="Copeland A."/>
            <person name="Barry K.W."/>
            <person name="Cichocki N."/>
            <person name="Veneault-Fourrey C."/>
            <person name="LaButti K."/>
            <person name="Lindquist E.A."/>
            <person name="Lipzen A."/>
            <person name="Lundell T."/>
            <person name="Morin E."/>
            <person name="Murat C."/>
            <person name="Riley R."/>
            <person name="Ohm R."/>
            <person name="Sun H."/>
            <person name="Tunlid A."/>
            <person name="Henrissat B."/>
            <person name="Grigoriev I.V."/>
            <person name="Hibbett D.S."/>
            <person name="Martin F."/>
        </authorList>
    </citation>
    <scope>NUCLEOTIDE SEQUENCE [LARGE SCALE GENOMIC DNA]</scope>
    <source>
        <strain evidence="3">Foug A</strain>
    </source>
</reference>
<feature type="compositionally biased region" description="Basic residues" evidence="1">
    <location>
        <begin position="157"/>
        <end position="174"/>
    </location>
</feature>
<evidence type="ECO:0000313" key="2">
    <source>
        <dbReference type="EMBL" id="KIM63638.1"/>
    </source>
</evidence>
<evidence type="ECO:0000256" key="1">
    <source>
        <dbReference type="SAM" id="MobiDB-lite"/>
    </source>
</evidence>
<evidence type="ECO:0000313" key="3">
    <source>
        <dbReference type="Proteomes" id="UP000053989"/>
    </source>
</evidence>
<dbReference type="HOGENOM" id="CLU_1448529_0_0_1"/>
<feature type="compositionally biased region" description="Polar residues" evidence="1">
    <location>
        <begin position="117"/>
        <end position="127"/>
    </location>
</feature>
<name>A0A0C2ZQ29_9AGAM</name>
<feature type="region of interest" description="Disordered" evidence="1">
    <location>
        <begin position="111"/>
        <end position="137"/>
    </location>
</feature>
<dbReference type="AlphaFoldDB" id="A0A0C2ZQ29"/>
<feature type="region of interest" description="Disordered" evidence="1">
    <location>
        <begin position="155"/>
        <end position="187"/>
    </location>
</feature>
<keyword evidence="3" id="KW-1185">Reference proteome</keyword>
<organism evidence="2 3">
    <name type="scientific">Scleroderma citrinum Foug A</name>
    <dbReference type="NCBI Taxonomy" id="1036808"/>
    <lineage>
        <taxon>Eukaryota</taxon>
        <taxon>Fungi</taxon>
        <taxon>Dikarya</taxon>
        <taxon>Basidiomycota</taxon>
        <taxon>Agaricomycotina</taxon>
        <taxon>Agaricomycetes</taxon>
        <taxon>Agaricomycetidae</taxon>
        <taxon>Boletales</taxon>
        <taxon>Sclerodermatineae</taxon>
        <taxon>Sclerodermataceae</taxon>
        <taxon>Scleroderma</taxon>
    </lineage>
</organism>
<feature type="region of interest" description="Disordered" evidence="1">
    <location>
        <begin position="1"/>
        <end position="20"/>
    </location>
</feature>
<gene>
    <name evidence="2" type="ORF">SCLCIDRAFT_1214035</name>
</gene>
<accession>A0A0C2ZQ29</accession>
<sequence length="187" mass="20697">MVTPLAGTTISPTGFTSQTTQRLNFRSPSCIFPGVASPRVMQSAATQEEFQGDRIHLSSQTFNEVANPEFYKPYYHTLPGRSASLLQTGVLSEESFATTQHSRLRRQENLAAGGSETDCTLSSSVSGPTEHVLSGRRRKQRVICGWEGCQQTMTRGSWKRHKREVHEGKKRKKTRTGEGAPHDSASE</sequence>
<protein>
    <submittedName>
        <fullName evidence="2">Uncharacterized protein</fullName>
    </submittedName>
</protein>
<proteinExistence type="predicted"/>
<dbReference type="EMBL" id="KN822033">
    <property type="protein sequence ID" value="KIM63638.1"/>
    <property type="molecule type" value="Genomic_DNA"/>
</dbReference>
<reference evidence="2 3" key="1">
    <citation type="submission" date="2014-04" db="EMBL/GenBank/DDBJ databases">
        <authorList>
            <consortium name="DOE Joint Genome Institute"/>
            <person name="Kuo A."/>
            <person name="Kohler A."/>
            <person name="Nagy L.G."/>
            <person name="Floudas D."/>
            <person name="Copeland A."/>
            <person name="Barry K.W."/>
            <person name="Cichocki N."/>
            <person name="Veneault-Fourrey C."/>
            <person name="LaButti K."/>
            <person name="Lindquist E.A."/>
            <person name="Lipzen A."/>
            <person name="Lundell T."/>
            <person name="Morin E."/>
            <person name="Murat C."/>
            <person name="Sun H."/>
            <person name="Tunlid A."/>
            <person name="Henrissat B."/>
            <person name="Grigoriev I.V."/>
            <person name="Hibbett D.S."/>
            <person name="Martin F."/>
            <person name="Nordberg H.P."/>
            <person name="Cantor M.N."/>
            <person name="Hua S.X."/>
        </authorList>
    </citation>
    <scope>NUCLEOTIDE SEQUENCE [LARGE SCALE GENOMIC DNA]</scope>
    <source>
        <strain evidence="2 3">Foug A</strain>
    </source>
</reference>
<dbReference type="InParanoid" id="A0A0C2ZQ29"/>
<dbReference type="Proteomes" id="UP000053989">
    <property type="component" value="Unassembled WGS sequence"/>
</dbReference>